<evidence type="ECO:0000256" key="3">
    <source>
        <dbReference type="ARBA" id="ARBA00022729"/>
    </source>
</evidence>
<dbReference type="Pfam" id="PF07699">
    <property type="entry name" value="Ephrin_rec_like"/>
    <property type="match status" value="2"/>
</dbReference>
<feature type="disulfide bond" evidence="7">
    <location>
        <begin position="420"/>
        <end position="429"/>
    </location>
</feature>
<evidence type="ECO:0000313" key="10">
    <source>
        <dbReference type="EMBL" id="KAL3875683.1"/>
    </source>
</evidence>
<feature type="disulfide bond" evidence="7">
    <location>
        <begin position="380"/>
        <end position="389"/>
    </location>
</feature>
<keyword evidence="2 7" id="KW-0245">EGF-like domain</keyword>
<dbReference type="AlphaFoldDB" id="A0ABD3WSM7"/>
<keyword evidence="11" id="KW-1185">Reference proteome</keyword>
<feature type="domain" description="EGF-like" evidence="8">
    <location>
        <begin position="353"/>
        <end position="390"/>
    </location>
</feature>
<feature type="domain" description="EGF-like" evidence="8">
    <location>
        <begin position="313"/>
        <end position="351"/>
    </location>
</feature>
<feature type="domain" description="EGF-like" evidence="8">
    <location>
        <begin position="589"/>
        <end position="624"/>
    </location>
</feature>
<evidence type="ECO:0000313" key="11">
    <source>
        <dbReference type="Proteomes" id="UP001634394"/>
    </source>
</evidence>
<dbReference type="GO" id="GO:0048667">
    <property type="term" value="P:cell morphogenesis involved in neuron differentiation"/>
    <property type="evidence" value="ECO:0007669"/>
    <property type="project" value="UniProtKB-ARBA"/>
</dbReference>
<evidence type="ECO:0000256" key="4">
    <source>
        <dbReference type="ARBA" id="ARBA00022737"/>
    </source>
</evidence>
<evidence type="ECO:0000256" key="6">
    <source>
        <dbReference type="ARBA" id="ARBA00023180"/>
    </source>
</evidence>
<dbReference type="InterPro" id="IPR001881">
    <property type="entry name" value="EGF-like_Ca-bd_dom"/>
</dbReference>
<dbReference type="InterPro" id="IPR011641">
    <property type="entry name" value="Tyr-kin_ephrin_A/B_rcpt-like"/>
</dbReference>
<feature type="disulfide bond" evidence="7">
    <location>
        <begin position="663"/>
        <end position="672"/>
    </location>
</feature>
<dbReference type="Pfam" id="PF12661">
    <property type="entry name" value="hEGF"/>
    <property type="match status" value="2"/>
</dbReference>
<dbReference type="Gene3D" id="2.10.50.10">
    <property type="entry name" value="Tumor Necrosis Factor Receptor, subunit A, domain 2"/>
    <property type="match status" value="1"/>
</dbReference>
<dbReference type="Pfam" id="PF00008">
    <property type="entry name" value="EGF"/>
    <property type="match status" value="2"/>
</dbReference>
<gene>
    <name evidence="10" type="ORF">ACJMK2_033611</name>
</gene>
<dbReference type="InterPro" id="IPR000152">
    <property type="entry name" value="EGF-type_Asp/Asn_hydroxyl_site"/>
</dbReference>
<dbReference type="InterPro" id="IPR013032">
    <property type="entry name" value="EGF-like_CS"/>
</dbReference>
<dbReference type="SMART" id="SM00179">
    <property type="entry name" value="EGF_CA"/>
    <property type="match status" value="6"/>
</dbReference>
<feature type="domain" description="EGF-like" evidence="8">
    <location>
        <begin position="392"/>
        <end position="430"/>
    </location>
</feature>
<dbReference type="PANTHER" id="PTHR12916">
    <property type="entry name" value="CYTOCHROME C OXIDASE POLYPEPTIDE VIC-2"/>
    <property type="match status" value="1"/>
</dbReference>
<dbReference type="PROSITE" id="PS50948">
    <property type="entry name" value="PAN"/>
    <property type="match status" value="1"/>
</dbReference>
<dbReference type="SUPFAM" id="SSF57184">
    <property type="entry name" value="Growth factor receptor domain"/>
    <property type="match status" value="1"/>
</dbReference>
<feature type="domain" description="Apple" evidence="9">
    <location>
        <begin position="471"/>
        <end position="545"/>
    </location>
</feature>
<feature type="non-terminal residue" evidence="10">
    <location>
        <position position="1"/>
    </location>
</feature>
<dbReference type="GO" id="GO:0048646">
    <property type="term" value="P:anatomical structure formation involved in morphogenesis"/>
    <property type="evidence" value="ECO:0007669"/>
    <property type="project" value="UniProtKB-ARBA"/>
</dbReference>
<feature type="domain" description="EGF-like" evidence="8">
    <location>
        <begin position="675"/>
        <end position="716"/>
    </location>
</feature>
<dbReference type="SMART" id="SM00181">
    <property type="entry name" value="EGF"/>
    <property type="match status" value="10"/>
</dbReference>
<feature type="disulfide bond" evidence="7">
    <location>
        <begin position="181"/>
        <end position="190"/>
    </location>
</feature>
<feature type="domain" description="EGF-like" evidence="8">
    <location>
        <begin position="555"/>
        <end position="587"/>
    </location>
</feature>
<organism evidence="10 11">
    <name type="scientific">Sinanodonta woodiana</name>
    <name type="common">Chinese pond mussel</name>
    <name type="synonym">Anodonta woodiana</name>
    <dbReference type="NCBI Taxonomy" id="1069815"/>
    <lineage>
        <taxon>Eukaryota</taxon>
        <taxon>Metazoa</taxon>
        <taxon>Spiralia</taxon>
        <taxon>Lophotrochozoa</taxon>
        <taxon>Mollusca</taxon>
        <taxon>Bivalvia</taxon>
        <taxon>Autobranchia</taxon>
        <taxon>Heteroconchia</taxon>
        <taxon>Palaeoheterodonta</taxon>
        <taxon>Unionida</taxon>
        <taxon>Unionoidea</taxon>
        <taxon>Unionidae</taxon>
        <taxon>Unioninae</taxon>
        <taxon>Sinanodonta</taxon>
    </lineage>
</organism>
<dbReference type="InterPro" id="IPR009030">
    <property type="entry name" value="Growth_fac_rcpt_cys_sf"/>
</dbReference>
<dbReference type="SMART" id="SM01411">
    <property type="entry name" value="Ephrin_rec_like"/>
    <property type="match status" value="3"/>
</dbReference>
<dbReference type="PROSITE" id="PS01187">
    <property type="entry name" value="EGF_CA"/>
    <property type="match status" value="1"/>
</dbReference>
<dbReference type="GO" id="GO:0016358">
    <property type="term" value="P:dendrite development"/>
    <property type="evidence" value="ECO:0007669"/>
    <property type="project" value="UniProtKB-ARBA"/>
</dbReference>
<dbReference type="InterPro" id="IPR000742">
    <property type="entry name" value="EGF"/>
</dbReference>
<dbReference type="InterPro" id="IPR018097">
    <property type="entry name" value="EGF_Ca-bd_CS"/>
</dbReference>
<feature type="domain" description="EGF-like" evidence="8">
    <location>
        <begin position="635"/>
        <end position="673"/>
    </location>
</feature>
<dbReference type="FunFam" id="2.10.25.10:FF:000172">
    <property type="entry name" value="FAT atypical cadherin 3"/>
    <property type="match status" value="1"/>
</dbReference>
<evidence type="ECO:0008006" key="12">
    <source>
        <dbReference type="Google" id="ProtNLM"/>
    </source>
</evidence>
<sequence>PCPPGNYFEQNSCVSCPNGTYQDTYGQTACKNCLDGYTPAPQKTYCQKLCPAGFTSADGLPPCTPCPVDYYWNDSKSCNKCPSGYSTVDIEGAKNQEQCTAPCGPGTYSFTGYMPCMPCPMNFYQDVTMGSTCKTCPSNSTTLFIGSNSSSNCLQQVCNATVQCYNHGTCVYDEHKPVCSCFPGYYGNRCETPVHICDSQPCMNGGVCNRSTMYIEVQCTCPKDSKCSMGSIQNKTYGGDNYDGPKSGPQPSQTACEQVCLGYAACVGLAYTQGVCVIYTNLSHITPRPINDSVMLYKNCDLVFAGDRCQTDNINDCASNPCSQYGMCQNLVNGSKCLCPIYGNYQLPRCERSSNFCSSSPCQNGGTCQQFDSLRYQCTCRHGFTGQNCETNVDNCKDNPDGCLYGGMCNDGDNKYSCSCMNGFSGEHCSLSPNYCPGSCPHVNLCYNDFKNFAAICSCSNPYETKYLSICKISTSLANQRIPERYGYILIGNGATVTACEQACVSRLDCKAFTFYLDDPACFGYNNVSYPLEPRNNATFYTIGCSNVDSGQCQGIDSCRSIACSNNGTCSNGRCMCKVGFTGFTCQHSIDDCLSNLCQNGGICIDGYLSYTCQCAKGYNGKCPGNTKGLTCETGLPVCSVVSNPCTNNGSCQNNEVSASCSCQLDQTGKACELVKDWCKLENGTSVCKNGGKCVSLEPLGYSCQCITGNHGLMTLNTDIYIL</sequence>
<proteinExistence type="predicted"/>
<name>A0ABD3WSM7_SINWO</name>
<dbReference type="CDD" id="cd00054">
    <property type="entry name" value="EGF_CA"/>
    <property type="match status" value="2"/>
</dbReference>
<dbReference type="PANTHER" id="PTHR12916:SF4">
    <property type="entry name" value="UNINFLATABLE, ISOFORM C"/>
    <property type="match status" value="1"/>
</dbReference>
<protein>
    <recommendedName>
        <fullName evidence="12">Notch</fullName>
    </recommendedName>
</protein>
<dbReference type="PROSITE" id="PS00022">
    <property type="entry name" value="EGF_1"/>
    <property type="match status" value="5"/>
</dbReference>
<evidence type="ECO:0000256" key="2">
    <source>
        <dbReference type="ARBA" id="ARBA00022536"/>
    </source>
</evidence>
<evidence type="ECO:0000256" key="5">
    <source>
        <dbReference type="ARBA" id="ARBA00023157"/>
    </source>
</evidence>
<feature type="disulfide bond" evidence="7">
    <location>
        <begin position="577"/>
        <end position="586"/>
    </location>
</feature>
<dbReference type="PROSITE" id="PS01186">
    <property type="entry name" value="EGF_2"/>
    <property type="match status" value="4"/>
</dbReference>
<dbReference type="SUPFAM" id="SSF57196">
    <property type="entry name" value="EGF/Laminin"/>
    <property type="match status" value="6"/>
</dbReference>
<evidence type="ECO:0000259" key="8">
    <source>
        <dbReference type="PROSITE" id="PS50026"/>
    </source>
</evidence>
<feature type="domain" description="EGF-like" evidence="8">
    <location>
        <begin position="154"/>
        <end position="191"/>
    </location>
</feature>
<comment type="caution">
    <text evidence="10">The sequence shown here is derived from an EMBL/GenBank/DDBJ whole genome shotgun (WGS) entry which is preliminary data.</text>
</comment>
<evidence type="ECO:0000256" key="7">
    <source>
        <dbReference type="PROSITE-ProRule" id="PRU00076"/>
    </source>
</evidence>
<reference evidence="10 11" key="1">
    <citation type="submission" date="2024-11" db="EMBL/GenBank/DDBJ databases">
        <title>Chromosome-level genome assembly of the freshwater bivalve Anodonta woodiana.</title>
        <authorList>
            <person name="Chen X."/>
        </authorList>
    </citation>
    <scope>NUCLEOTIDE SEQUENCE [LARGE SCALE GENOMIC DNA]</scope>
    <source>
        <strain evidence="10">MN2024</strain>
        <tissue evidence="10">Gills</tissue>
    </source>
</reference>
<keyword evidence="4" id="KW-0677">Repeat</keyword>
<comment type="caution">
    <text evidence="7">Lacks conserved residue(s) required for the propagation of feature annotation.</text>
</comment>
<dbReference type="GO" id="GO:0043005">
    <property type="term" value="C:neuron projection"/>
    <property type="evidence" value="ECO:0007669"/>
    <property type="project" value="UniProtKB-ARBA"/>
</dbReference>
<keyword evidence="6" id="KW-0325">Glycoprotein</keyword>
<dbReference type="GO" id="GO:0001764">
    <property type="term" value="P:neuron migration"/>
    <property type="evidence" value="ECO:0007669"/>
    <property type="project" value="UniProtKB-ARBA"/>
</dbReference>
<dbReference type="Gene3D" id="2.10.25.10">
    <property type="entry name" value="Laminin"/>
    <property type="match status" value="6"/>
</dbReference>
<dbReference type="PROSITE" id="PS50026">
    <property type="entry name" value="EGF_3"/>
    <property type="match status" value="8"/>
</dbReference>
<dbReference type="Proteomes" id="UP001634394">
    <property type="component" value="Unassembled WGS sequence"/>
</dbReference>
<dbReference type="PROSITE" id="PS00010">
    <property type="entry name" value="ASX_HYDROXYL"/>
    <property type="match status" value="2"/>
</dbReference>
<dbReference type="GO" id="GO:0009887">
    <property type="term" value="P:animal organ morphogenesis"/>
    <property type="evidence" value="ECO:0007669"/>
    <property type="project" value="UniProtKB-ARBA"/>
</dbReference>
<evidence type="ECO:0000256" key="1">
    <source>
        <dbReference type="ARBA" id="ARBA00022473"/>
    </source>
</evidence>
<keyword evidence="3" id="KW-0732">Signal</keyword>
<keyword evidence="1" id="KW-0217">Developmental protein</keyword>
<dbReference type="InterPro" id="IPR003609">
    <property type="entry name" value="Pan_app"/>
</dbReference>
<accession>A0ABD3WSM7</accession>
<evidence type="ECO:0000259" key="9">
    <source>
        <dbReference type="PROSITE" id="PS50948"/>
    </source>
</evidence>
<dbReference type="EMBL" id="JBJQND010000005">
    <property type="protein sequence ID" value="KAL3875683.1"/>
    <property type="molecule type" value="Genomic_DNA"/>
</dbReference>
<keyword evidence="5 7" id="KW-1015">Disulfide bond</keyword>